<dbReference type="SMART" id="SM00220">
    <property type="entry name" value="S_TKc"/>
    <property type="match status" value="1"/>
</dbReference>
<dbReference type="PANTHER" id="PTHR24361">
    <property type="entry name" value="MITOGEN-ACTIVATED KINASE KINASE KINASE"/>
    <property type="match status" value="1"/>
</dbReference>
<evidence type="ECO:0000259" key="1">
    <source>
        <dbReference type="PROSITE" id="PS50011"/>
    </source>
</evidence>
<dbReference type="GO" id="GO:0004674">
    <property type="term" value="F:protein serine/threonine kinase activity"/>
    <property type="evidence" value="ECO:0007669"/>
    <property type="project" value="TreeGrafter"/>
</dbReference>
<dbReference type="Gene3D" id="1.10.510.10">
    <property type="entry name" value="Transferase(Phosphotransferase) domain 1"/>
    <property type="match status" value="1"/>
</dbReference>
<dbReference type="SUPFAM" id="SSF56112">
    <property type="entry name" value="Protein kinase-like (PK-like)"/>
    <property type="match status" value="1"/>
</dbReference>
<dbReference type="Pfam" id="PF00069">
    <property type="entry name" value="Pkinase"/>
    <property type="match status" value="1"/>
</dbReference>
<dbReference type="OrthoDB" id="1405469at2759"/>
<keyword evidence="3" id="KW-1185">Reference proteome</keyword>
<feature type="non-terminal residue" evidence="2">
    <location>
        <position position="224"/>
    </location>
</feature>
<sequence>QIPQLVAGLAEIHKRGWIHRNIKCENVFLSEDNTIVIGDFGFSSLKPTIIEKPSSEEVGDILFWAPEICKGNPINQKVDIWALGIVVLEIINFGKAPYEGDHLEKGELKRTIIEQGRPHYPQNMDTRLVDFVDRCLEPDCQQRASANELLEVGHIILCKHKFFILFSGAIPNIQQAYGTDAVCLFDSVLLVHRPSLPIAKSPYFRYDLVSNSPRWNANISQTSK</sequence>
<dbReference type="GO" id="GO:0005737">
    <property type="term" value="C:cytoplasm"/>
    <property type="evidence" value="ECO:0007669"/>
    <property type="project" value="TreeGrafter"/>
</dbReference>
<feature type="domain" description="Protein kinase" evidence="1">
    <location>
        <begin position="1"/>
        <end position="163"/>
    </location>
</feature>
<dbReference type="InterPro" id="IPR053235">
    <property type="entry name" value="Ser_Thr_kinase"/>
</dbReference>
<gene>
    <name evidence="2" type="ORF">BC936DRAFT_144623</name>
</gene>
<proteinExistence type="predicted"/>
<reference evidence="2 3" key="1">
    <citation type="journal article" date="2018" name="New Phytol.">
        <title>Phylogenomics of Endogonaceae and evolution of mycorrhizas within Mucoromycota.</title>
        <authorList>
            <person name="Chang Y."/>
            <person name="Desiro A."/>
            <person name="Na H."/>
            <person name="Sandor L."/>
            <person name="Lipzen A."/>
            <person name="Clum A."/>
            <person name="Barry K."/>
            <person name="Grigoriev I.V."/>
            <person name="Martin F.M."/>
            <person name="Stajich J.E."/>
            <person name="Smith M.E."/>
            <person name="Bonito G."/>
            <person name="Spatafora J.W."/>
        </authorList>
    </citation>
    <scope>NUCLEOTIDE SEQUENCE [LARGE SCALE GENOMIC DNA]</scope>
    <source>
        <strain evidence="2 3">GMNB39</strain>
    </source>
</reference>
<evidence type="ECO:0000313" key="3">
    <source>
        <dbReference type="Proteomes" id="UP000268093"/>
    </source>
</evidence>
<evidence type="ECO:0000313" key="2">
    <source>
        <dbReference type="EMBL" id="RUO95292.1"/>
    </source>
</evidence>
<dbReference type="InterPro" id="IPR011009">
    <property type="entry name" value="Kinase-like_dom_sf"/>
</dbReference>
<keyword evidence="2" id="KW-0808">Transferase</keyword>
<dbReference type="InterPro" id="IPR000719">
    <property type="entry name" value="Prot_kinase_dom"/>
</dbReference>
<dbReference type="EMBL" id="RBNI01033870">
    <property type="protein sequence ID" value="RUO95292.1"/>
    <property type="molecule type" value="Genomic_DNA"/>
</dbReference>
<dbReference type="AlphaFoldDB" id="A0A432ZXP8"/>
<organism evidence="2 3">
    <name type="scientific">Jimgerdemannia flammicorona</name>
    <dbReference type="NCBI Taxonomy" id="994334"/>
    <lineage>
        <taxon>Eukaryota</taxon>
        <taxon>Fungi</taxon>
        <taxon>Fungi incertae sedis</taxon>
        <taxon>Mucoromycota</taxon>
        <taxon>Mucoromycotina</taxon>
        <taxon>Endogonomycetes</taxon>
        <taxon>Endogonales</taxon>
        <taxon>Endogonaceae</taxon>
        <taxon>Jimgerdemannia</taxon>
    </lineage>
</organism>
<dbReference type="PROSITE" id="PS50011">
    <property type="entry name" value="PROTEIN_KINASE_DOM"/>
    <property type="match status" value="1"/>
</dbReference>
<feature type="non-terminal residue" evidence="2">
    <location>
        <position position="1"/>
    </location>
</feature>
<keyword evidence="2" id="KW-0418">Kinase</keyword>
<dbReference type="Proteomes" id="UP000268093">
    <property type="component" value="Unassembled WGS sequence"/>
</dbReference>
<protein>
    <submittedName>
        <fullName evidence="2">Kinase-like domain-containing protein</fullName>
    </submittedName>
</protein>
<name>A0A432ZXP8_9FUNG</name>
<comment type="caution">
    <text evidence="2">The sequence shown here is derived from an EMBL/GenBank/DDBJ whole genome shotgun (WGS) entry which is preliminary data.</text>
</comment>
<dbReference type="GO" id="GO:0005524">
    <property type="term" value="F:ATP binding"/>
    <property type="evidence" value="ECO:0007669"/>
    <property type="project" value="InterPro"/>
</dbReference>
<accession>A0A432ZXP8</accession>